<name>A0A0A9D9J0_ARUDO</name>
<dbReference type="EMBL" id="GBRH01213429">
    <property type="protein sequence ID" value="JAD84466.1"/>
    <property type="molecule type" value="Transcribed_RNA"/>
</dbReference>
<protein>
    <submittedName>
        <fullName evidence="1">Uncharacterized protein</fullName>
    </submittedName>
</protein>
<reference evidence="1" key="2">
    <citation type="journal article" date="2015" name="Data Brief">
        <title>Shoot transcriptome of the giant reed, Arundo donax.</title>
        <authorList>
            <person name="Barrero R.A."/>
            <person name="Guerrero F.D."/>
            <person name="Moolhuijzen P."/>
            <person name="Goolsby J.A."/>
            <person name="Tidwell J."/>
            <person name="Bellgard S.E."/>
            <person name="Bellgard M.I."/>
        </authorList>
    </citation>
    <scope>NUCLEOTIDE SEQUENCE</scope>
    <source>
        <tissue evidence="1">Shoot tissue taken approximately 20 cm above the soil surface</tissue>
    </source>
</reference>
<evidence type="ECO:0000313" key="1">
    <source>
        <dbReference type="EMBL" id="JAD84466.1"/>
    </source>
</evidence>
<sequence>MQCLLHLKETIRLVGRDFLHRYSSPRGDNMLNVSFCDKRANFTRFSLCFNHFLALVNDGCNLGFQLHFPVSQFTGLLKILATYSLILQLGYLSELFVQLFGFIGKLCMPQPNTGSSFINQVDSLVRQEAVTDILIR</sequence>
<dbReference type="AlphaFoldDB" id="A0A0A9D9J0"/>
<accession>A0A0A9D9J0</accession>
<proteinExistence type="predicted"/>
<reference evidence="1" key="1">
    <citation type="submission" date="2014-09" db="EMBL/GenBank/DDBJ databases">
        <authorList>
            <person name="Magalhaes I.L.F."/>
            <person name="Oliveira U."/>
            <person name="Santos F.R."/>
            <person name="Vidigal T.H.D.A."/>
            <person name="Brescovit A.D."/>
            <person name="Santos A.J."/>
        </authorList>
    </citation>
    <scope>NUCLEOTIDE SEQUENCE</scope>
    <source>
        <tissue evidence="1">Shoot tissue taken approximately 20 cm above the soil surface</tissue>
    </source>
</reference>
<organism evidence="1">
    <name type="scientific">Arundo donax</name>
    <name type="common">Giant reed</name>
    <name type="synonym">Donax arundinaceus</name>
    <dbReference type="NCBI Taxonomy" id="35708"/>
    <lineage>
        <taxon>Eukaryota</taxon>
        <taxon>Viridiplantae</taxon>
        <taxon>Streptophyta</taxon>
        <taxon>Embryophyta</taxon>
        <taxon>Tracheophyta</taxon>
        <taxon>Spermatophyta</taxon>
        <taxon>Magnoliopsida</taxon>
        <taxon>Liliopsida</taxon>
        <taxon>Poales</taxon>
        <taxon>Poaceae</taxon>
        <taxon>PACMAD clade</taxon>
        <taxon>Arundinoideae</taxon>
        <taxon>Arundineae</taxon>
        <taxon>Arundo</taxon>
    </lineage>
</organism>